<dbReference type="InterPro" id="IPR055457">
    <property type="entry name" value="OST48_N"/>
</dbReference>
<reference evidence="11" key="1">
    <citation type="journal article" date="2021" name="Open Biol.">
        <title>Shared evolutionary footprints suggest mitochondrial oxidative damage underlies multiple complex I losses in fungi.</title>
        <authorList>
            <person name="Schikora-Tamarit M.A."/>
            <person name="Marcet-Houben M."/>
            <person name="Nosek J."/>
            <person name="Gabaldon T."/>
        </authorList>
    </citation>
    <scope>NUCLEOTIDE SEQUENCE</scope>
    <source>
        <strain evidence="11">NCAIM Y.01608</strain>
    </source>
</reference>
<evidence type="ECO:0000256" key="4">
    <source>
        <dbReference type="ARBA" id="ARBA00022692"/>
    </source>
</evidence>
<evidence type="ECO:0000256" key="8">
    <source>
        <dbReference type="RuleBase" id="RU361142"/>
    </source>
</evidence>
<feature type="domain" description="OST48 middle" evidence="10">
    <location>
        <begin position="268"/>
        <end position="404"/>
    </location>
</feature>
<dbReference type="InterPro" id="IPR055459">
    <property type="entry name" value="OST48_MD"/>
</dbReference>
<name>A0A9P8NUS8_9ASCO</name>
<sequence length="415" mass="47159">MIFLLFLLTPLAWALSSALEDSKTLVVYDTRLPEFESQYSKLFEMLRDRNLEPELALVGPESEPLELFRNGYRRYQNLLILPTTAKDLVDTDTLLRFVQDGGDVFVVSDNTGLQTDVVLFLNELGIYPSPKGYKYIDHHQGDTLEEPDVNNKVVLHTNKPILYKDGSVALLSNSEFLVPVVRAPRTSYTFNVDEGRVNADSTWHSGSQGYLFVGLQGLNNARVFWTGSAASFKDASFNEELVSDLINWTFQISGLIKATSVTHYNENGDSGYKIKDTTTFEIGVSEWDGEKWAPFTGCEDLQLEFVMLDPYYRLTLAPKRVENSSQIYGTTFQIPDQHGMFTYKVLYQREGYSFIDESVTVPVRHLANDEYPRSWEITNSWVYLSSALAVMVGWFVFVVVFVYSGNKKLGKEKTN</sequence>
<accession>A0A9P8NUS8</accession>
<comment type="caution">
    <text evidence="11">The sequence shown here is derived from an EMBL/GenBank/DDBJ whole genome shotgun (WGS) entry which is preliminary data.</text>
</comment>
<evidence type="ECO:0000256" key="5">
    <source>
        <dbReference type="ARBA" id="ARBA00022824"/>
    </source>
</evidence>
<comment type="subcellular location">
    <subcellularLocation>
        <location evidence="8">Endoplasmic reticulum membrane</location>
        <topology evidence="8">Single-pass type I membrane protein</topology>
    </subcellularLocation>
    <subcellularLocation>
        <location evidence="1">Membrane</location>
        <topology evidence="1">Single-pass type I membrane protein</topology>
    </subcellularLocation>
</comment>
<dbReference type="PANTHER" id="PTHR10830">
    <property type="entry name" value="DOLICHYL-DIPHOSPHOOLIGOSACCHARIDE--PROTEIN GLYCOSYLTRANSFERASE 48 KDA SUBUNIT"/>
    <property type="match status" value="1"/>
</dbReference>
<comment type="subunit">
    <text evidence="8">Component of the oligosaccharyltransferase (OST) complex.</text>
</comment>
<feature type="chain" id="PRO_5040540114" description="Dolichyl-diphosphooligosaccharide--protein glycosyltransferase subunit WBP1" evidence="8">
    <location>
        <begin position="19"/>
        <end position="415"/>
    </location>
</feature>
<keyword evidence="6 8" id="KW-1133">Transmembrane helix</keyword>
<dbReference type="InterPro" id="IPR005013">
    <property type="entry name" value="DDOST_48_kDa_subunit"/>
</dbReference>
<reference evidence="11" key="2">
    <citation type="submission" date="2021-01" db="EMBL/GenBank/DDBJ databases">
        <authorList>
            <person name="Schikora-Tamarit M.A."/>
        </authorList>
    </citation>
    <scope>NUCLEOTIDE SEQUENCE</scope>
    <source>
        <strain evidence="11">NCAIM Y.01608</strain>
    </source>
</reference>
<evidence type="ECO:0000313" key="12">
    <source>
        <dbReference type="Proteomes" id="UP000788993"/>
    </source>
</evidence>
<proteinExistence type="inferred from homology"/>
<organism evidence="11 12">
    <name type="scientific">Ogataea polymorpha</name>
    <dbReference type="NCBI Taxonomy" id="460523"/>
    <lineage>
        <taxon>Eukaryota</taxon>
        <taxon>Fungi</taxon>
        <taxon>Dikarya</taxon>
        <taxon>Ascomycota</taxon>
        <taxon>Saccharomycotina</taxon>
        <taxon>Pichiomycetes</taxon>
        <taxon>Pichiales</taxon>
        <taxon>Pichiaceae</taxon>
        <taxon>Ogataea</taxon>
    </lineage>
</organism>
<protein>
    <recommendedName>
        <fullName evidence="8">Dolichyl-diphosphooligosaccharide--protein glycosyltransferase subunit WBP1</fullName>
        <shortName evidence="8">Oligosaccharyl transferase subunit WBP1</shortName>
    </recommendedName>
</protein>
<evidence type="ECO:0000259" key="10">
    <source>
        <dbReference type="Pfam" id="PF23358"/>
    </source>
</evidence>
<dbReference type="AlphaFoldDB" id="A0A9P8NUS8"/>
<keyword evidence="5 8" id="KW-0256">Endoplasmic reticulum</keyword>
<dbReference type="Pfam" id="PF23358">
    <property type="entry name" value="OST48_MD"/>
    <property type="match status" value="1"/>
</dbReference>
<dbReference type="GO" id="GO:0008250">
    <property type="term" value="C:oligosaccharyltransferase complex"/>
    <property type="evidence" value="ECO:0007669"/>
    <property type="project" value="TreeGrafter"/>
</dbReference>
<dbReference type="PANTHER" id="PTHR10830:SF0">
    <property type="entry name" value="DOLICHYL-DIPHOSPHOOLIGOSACCHARIDE--PROTEIN GLYCOSYLTRANSFERASE 48 KDA SUBUNIT"/>
    <property type="match status" value="1"/>
</dbReference>
<evidence type="ECO:0000256" key="7">
    <source>
        <dbReference type="ARBA" id="ARBA00023136"/>
    </source>
</evidence>
<evidence type="ECO:0000256" key="1">
    <source>
        <dbReference type="ARBA" id="ARBA00004479"/>
    </source>
</evidence>
<feature type="transmembrane region" description="Helical" evidence="8">
    <location>
        <begin position="381"/>
        <end position="403"/>
    </location>
</feature>
<evidence type="ECO:0000256" key="6">
    <source>
        <dbReference type="ARBA" id="ARBA00022989"/>
    </source>
</evidence>
<evidence type="ECO:0000259" key="9">
    <source>
        <dbReference type="Pfam" id="PF03345"/>
    </source>
</evidence>
<gene>
    <name evidence="11" type="ORF">OGATHE_005797</name>
</gene>
<dbReference type="GO" id="GO:0018279">
    <property type="term" value="P:protein N-linked glycosylation via asparagine"/>
    <property type="evidence" value="ECO:0007669"/>
    <property type="project" value="UniProtKB-UniRule"/>
</dbReference>
<evidence type="ECO:0000256" key="3">
    <source>
        <dbReference type="ARBA" id="ARBA00008743"/>
    </source>
</evidence>
<keyword evidence="7 8" id="KW-0472">Membrane</keyword>
<keyword evidence="8" id="KW-0732">Signal</keyword>
<keyword evidence="4 8" id="KW-0812">Transmembrane</keyword>
<keyword evidence="12" id="KW-1185">Reference proteome</keyword>
<evidence type="ECO:0000256" key="2">
    <source>
        <dbReference type="ARBA" id="ARBA00004922"/>
    </source>
</evidence>
<dbReference type="Proteomes" id="UP000788993">
    <property type="component" value="Unassembled WGS sequence"/>
</dbReference>
<evidence type="ECO:0000313" key="11">
    <source>
        <dbReference type="EMBL" id="KAH3659752.1"/>
    </source>
</evidence>
<dbReference type="EMBL" id="JAEUBD010001504">
    <property type="protein sequence ID" value="KAH3659752.1"/>
    <property type="molecule type" value="Genomic_DNA"/>
</dbReference>
<comment type="similarity">
    <text evidence="3 8">Belongs to the DDOST 48 kDa subunit family.</text>
</comment>
<feature type="signal peptide" evidence="8">
    <location>
        <begin position="1"/>
        <end position="18"/>
    </location>
</feature>
<comment type="function">
    <text evidence="8">Subunit of the oligosaccharyl transferase (OST) complex that catalyzes the initial transfer of a defined glycan (Glc(3)Man(9)GlcNAc(2) in eukaryotes) from the lipid carrier dolichol-pyrophosphate to an asparagine residue within an Asn-X-Ser/Thr consensus motif in nascent polypeptide chains, the first step in protein N-glycosylation. N-glycosylation occurs cotranslationally and the complex associates with the Sec61 complex at the channel-forming translocon complex that mediates protein translocation across the endoplasmic reticulum (ER).</text>
</comment>
<comment type="pathway">
    <text evidence="2 8">Protein modification; protein glycosylation.</text>
</comment>
<dbReference type="Pfam" id="PF03345">
    <property type="entry name" value="OST48_N"/>
    <property type="match status" value="1"/>
</dbReference>
<feature type="domain" description="OST48 N-terminal" evidence="9">
    <location>
        <begin position="23"/>
        <end position="249"/>
    </location>
</feature>